<dbReference type="GO" id="GO:0005829">
    <property type="term" value="C:cytosol"/>
    <property type="evidence" value="ECO:0007669"/>
    <property type="project" value="TreeGrafter"/>
</dbReference>
<protein>
    <submittedName>
        <fullName evidence="2">tRNA (Adenosine(37)-N6)-threonylcarbamoyltransferase complex dimerization subunit type 1 TsaB</fullName>
    </submittedName>
</protein>
<dbReference type="CDD" id="cd24032">
    <property type="entry name" value="ASKHA_NBD_TsaB"/>
    <property type="match status" value="1"/>
</dbReference>
<dbReference type="InterPro" id="IPR022496">
    <property type="entry name" value="T6A_TsaB"/>
</dbReference>
<keyword evidence="2" id="KW-0808">Transferase</keyword>
<gene>
    <name evidence="2" type="primary">tsaB</name>
    <name evidence="2" type="ORF">FYJ29_05390</name>
</gene>
<dbReference type="GO" id="GO:0016740">
    <property type="term" value="F:transferase activity"/>
    <property type="evidence" value="ECO:0007669"/>
    <property type="project" value="UniProtKB-KW"/>
</dbReference>
<dbReference type="Proteomes" id="UP000483362">
    <property type="component" value="Unassembled WGS sequence"/>
</dbReference>
<dbReference type="InterPro" id="IPR000905">
    <property type="entry name" value="Gcp-like_dom"/>
</dbReference>
<sequence>MANILNIETSTSVCSVALTSEGQVLEHYENYDGKTHATLLSLYIQRSLKYARSRNMQLDAVAVSIGPGSYTGLRIGLSEAKGLAFGFNIPLIGVNTLQLLTVTTMFNHFIDDDNALYVPMIDARRMEVYTGVYNNALEPVVEPEAKIIDEGAFGDLLASHHMVFFGNGSDKAANVIKSPNAEFIPGIKPEALHMLALSEKAYREHDFIDVAYSTPLYIKEFQATKRKKKVL</sequence>
<comment type="caution">
    <text evidence="2">The sequence shown here is derived from an EMBL/GenBank/DDBJ whole genome shotgun (WGS) entry which is preliminary data.</text>
</comment>
<organism evidence="2 3">
    <name type="scientific">Sodaliphilus pleomorphus</name>
    <dbReference type="NCBI Taxonomy" id="2606626"/>
    <lineage>
        <taxon>Bacteria</taxon>
        <taxon>Pseudomonadati</taxon>
        <taxon>Bacteroidota</taxon>
        <taxon>Bacteroidia</taxon>
        <taxon>Bacteroidales</taxon>
        <taxon>Muribaculaceae</taxon>
        <taxon>Sodaliphilus</taxon>
    </lineage>
</organism>
<accession>A0A6L5XDJ3</accession>
<evidence type="ECO:0000259" key="1">
    <source>
        <dbReference type="Pfam" id="PF00814"/>
    </source>
</evidence>
<dbReference type="EMBL" id="VULT01000006">
    <property type="protein sequence ID" value="MSS17196.1"/>
    <property type="molecule type" value="Genomic_DNA"/>
</dbReference>
<evidence type="ECO:0000313" key="2">
    <source>
        <dbReference type="EMBL" id="MSS17196.1"/>
    </source>
</evidence>
<dbReference type="RefSeq" id="WP_154326553.1">
    <property type="nucleotide sequence ID" value="NZ_CP045696.1"/>
</dbReference>
<dbReference type="Gene3D" id="3.30.420.40">
    <property type="match status" value="2"/>
</dbReference>
<dbReference type="GO" id="GO:0002949">
    <property type="term" value="P:tRNA threonylcarbamoyladenosine modification"/>
    <property type="evidence" value="ECO:0007669"/>
    <property type="project" value="InterPro"/>
</dbReference>
<evidence type="ECO:0000313" key="3">
    <source>
        <dbReference type="Proteomes" id="UP000483362"/>
    </source>
</evidence>
<dbReference type="NCBIfam" id="TIGR03725">
    <property type="entry name" value="T6A_YeaZ"/>
    <property type="match status" value="1"/>
</dbReference>
<reference evidence="2 3" key="1">
    <citation type="submission" date="2019-08" db="EMBL/GenBank/DDBJ databases">
        <title>In-depth cultivation of the pig gut microbiome towards novel bacterial diversity and tailored functional studies.</title>
        <authorList>
            <person name="Wylensek D."/>
            <person name="Hitch T.C.A."/>
            <person name="Clavel T."/>
        </authorList>
    </citation>
    <scope>NUCLEOTIDE SEQUENCE [LARGE SCALE GENOMIC DNA]</scope>
    <source>
        <strain evidence="2 3">Oil-RF-744-WCA-WT-10</strain>
    </source>
</reference>
<proteinExistence type="predicted"/>
<dbReference type="Pfam" id="PF00814">
    <property type="entry name" value="TsaD"/>
    <property type="match status" value="1"/>
</dbReference>
<dbReference type="InterPro" id="IPR043129">
    <property type="entry name" value="ATPase_NBD"/>
</dbReference>
<dbReference type="AlphaFoldDB" id="A0A6L5XDJ3"/>
<feature type="domain" description="Gcp-like" evidence="1">
    <location>
        <begin position="34"/>
        <end position="138"/>
    </location>
</feature>
<name>A0A6L5XDJ3_9BACT</name>
<keyword evidence="3" id="KW-1185">Reference proteome</keyword>
<dbReference type="SUPFAM" id="SSF53067">
    <property type="entry name" value="Actin-like ATPase domain"/>
    <property type="match status" value="2"/>
</dbReference>
<dbReference type="PANTHER" id="PTHR11735">
    <property type="entry name" value="TRNA N6-ADENOSINE THREONYLCARBAMOYLTRANSFERASE"/>
    <property type="match status" value="1"/>
</dbReference>
<dbReference type="PANTHER" id="PTHR11735:SF11">
    <property type="entry name" value="TRNA THREONYLCARBAMOYLADENOSINE BIOSYNTHESIS PROTEIN TSAB"/>
    <property type="match status" value="1"/>
</dbReference>